<accession>A0A6J5L9R8</accession>
<sequence>MKIQILASEVNDSGIKVSIGQTISVKVDPGLVWTDLNTNTNADGYASPNLILKLASFLKDCPSANWFTLCAKVNNKVFPLGCKGSFVAPEDGVLYFLANDVPWMRWNNLGKLEVDVKVR</sequence>
<name>A0A6J5L9R8_9CAUD</name>
<gene>
    <name evidence="1" type="ORF">UFOVP116_241</name>
</gene>
<evidence type="ECO:0000313" key="1">
    <source>
        <dbReference type="EMBL" id="CAB4130043.1"/>
    </source>
</evidence>
<proteinExistence type="predicted"/>
<dbReference type="Gene3D" id="2.60.120.430">
    <property type="entry name" value="Galactose-binding lectin"/>
    <property type="match status" value="1"/>
</dbReference>
<dbReference type="EMBL" id="LR796237">
    <property type="protein sequence ID" value="CAB4130043.1"/>
    <property type="molecule type" value="Genomic_DNA"/>
</dbReference>
<organism evidence="1">
    <name type="scientific">uncultured Caudovirales phage</name>
    <dbReference type="NCBI Taxonomy" id="2100421"/>
    <lineage>
        <taxon>Viruses</taxon>
        <taxon>Duplodnaviria</taxon>
        <taxon>Heunggongvirae</taxon>
        <taxon>Uroviricota</taxon>
        <taxon>Caudoviricetes</taxon>
        <taxon>Peduoviridae</taxon>
        <taxon>Maltschvirus</taxon>
        <taxon>Maltschvirus maltsch</taxon>
    </lineage>
</organism>
<reference evidence="1" key="1">
    <citation type="submission" date="2020-04" db="EMBL/GenBank/DDBJ databases">
        <authorList>
            <person name="Chiriac C."/>
            <person name="Salcher M."/>
            <person name="Ghai R."/>
            <person name="Kavagutti S V."/>
        </authorList>
    </citation>
    <scope>NUCLEOTIDE SEQUENCE</scope>
</reference>
<protein>
    <submittedName>
        <fullName evidence="1">Uncharacterized protein</fullName>
    </submittedName>
</protein>